<dbReference type="EMBL" id="KZ857438">
    <property type="protein sequence ID" value="RDX45352.1"/>
    <property type="molecule type" value="Genomic_DNA"/>
</dbReference>
<proteinExistence type="predicted"/>
<evidence type="ECO:0008006" key="3">
    <source>
        <dbReference type="Google" id="ProtNLM"/>
    </source>
</evidence>
<dbReference type="InterPro" id="IPR032675">
    <property type="entry name" value="LRR_dom_sf"/>
</dbReference>
<organism evidence="1 2">
    <name type="scientific">Lentinus brumalis</name>
    <dbReference type="NCBI Taxonomy" id="2498619"/>
    <lineage>
        <taxon>Eukaryota</taxon>
        <taxon>Fungi</taxon>
        <taxon>Dikarya</taxon>
        <taxon>Basidiomycota</taxon>
        <taxon>Agaricomycotina</taxon>
        <taxon>Agaricomycetes</taxon>
        <taxon>Polyporales</taxon>
        <taxon>Polyporaceae</taxon>
        <taxon>Lentinus</taxon>
    </lineage>
</organism>
<reference evidence="1 2" key="1">
    <citation type="journal article" date="2018" name="Biotechnol. Biofuels">
        <title>Integrative visual omics of the white-rot fungus Polyporus brumalis exposes the biotechnological potential of its oxidative enzymes for delignifying raw plant biomass.</title>
        <authorList>
            <person name="Miyauchi S."/>
            <person name="Rancon A."/>
            <person name="Drula E."/>
            <person name="Hage H."/>
            <person name="Chaduli D."/>
            <person name="Favel A."/>
            <person name="Grisel S."/>
            <person name="Henrissat B."/>
            <person name="Herpoel-Gimbert I."/>
            <person name="Ruiz-Duenas F.J."/>
            <person name="Chevret D."/>
            <person name="Hainaut M."/>
            <person name="Lin J."/>
            <person name="Wang M."/>
            <person name="Pangilinan J."/>
            <person name="Lipzen A."/>
            <person name="Lesage-Meessen L."/>
            <person name="Navarro D."/>
            <person name="Riley R."/>
            <person name="Grigoriev I.V."/>
            <person name="Zhou S."/>
            <person name="Raouche S."/>
            <person name="Rosso M.N."/>
        </authorList>
    </citation>
    <scope>NUCLEOTIDE SEQUENCE [LARGE SCALE GENOMIC DNA]</scope>
    <source>
        <strain evidence="1 2">BRFM 1820</strain>
    </source>
</reference>
<protein>
    <recommendedName>
        <fullName evidence="3">F-box domain-containing protein</fullName>
    </recommendedName>
</protein>
<dbReference type="OrthoDB" id="2733482at2759"/>
<dbReference type="AlphaFoldDB" id="A0A371CYI2"/>
<name>A0A371CYI2_9APHY</name>
<dbReference type="Gene3D" id="3.80.10.10">
    <property type="entry name" value="Ribonuclease Inhibitor"/>
    <property type="match status" value="1"/>
</dbReference>
<evidence type="ECO:0000313" key="1">
    <source>
        <dbReference type="EMBL" id="RDX45352.1"/>
    </source>
</evidence>
<accession>A0A371CYI2</accession>
<evidence type="ECO:0000313" key="2">
    <source>
        <dbReference type="Proteomes" id="UP000256964"/>
    </source>
</evidence>
<gene>
    <name evidence="1" type="ORF">OH76DRAFT_1357939</name>
</gene>
<sequence length="320" mass="35874">LQERKTFKDVESLISFKEVATLKPEHGTTVLQLALILDVTALDREIIERLLPDLLTLTPNLMIFTLWVTPPISTASFAHVPLPSLEVVRTNLPHRALRPFIALRPTLRALDISACGRTRRCALCTISIQQVNDITCLVSCAPKIVHEDVERLRIALDDTPTLMSTAISSFPFALHRLHVLTVEYSVGDKAILQVIAAAMPGVRNLKLLERSKQANLHSARPWIDCAGWCAALKKLSQLEQLVIRTDGVLRSATGDRKGERELFRRWVGGSQPHSTLRYIAVWQRYSDRNRGVVSEWSREDGVWGGKWTDAPTSADFAIFD</sequence>
<dbReference type="Proteomes" id="UP000256964">
    <property type="component" value="Unassembled WGS sequence"/>
</dbReference>
<feature type="non-terminal residue" evidence="1">
    <location>
        <position position="320"/>
    </location>
</feature>
<keyword evidence="2" id="KW-1185">Reference proteome</keyword>